<keyword evidence="2" id="KW-0732">Signal</keyword>
<feature type="chain" id="PRO_5011508432" description="DUF4398 domain-containing protein" evidence="2">
    <location>
        <begin position="22"/>
        <end position="144"/>
    </location>
</feature>
<gene>
    <name evidence="3" type="ORF">SAMN05216387_10926</name>
</gene>
<reference evidence="3 4" key="1">
    <citation type="submission" date="2016-10" db="EMBL/GenBank/DDBJ databases">
        <authorList>
            <person name="de Groot N.N."/>
        </authorList>
    </citation>
    <scope>NUCLEOTIDE SEQUENCE [LARGE SCALE GENOMIC DNA]</scope>
    <source>
        <strain evidence="3 4">Nv1</strain>
    </source>
</reference>
<keyword evidence="4" id="KW-1185">Reference proteome</keyword>
<sequence length="144" mass="16286">MKTRTFFAALSLGFLASCAQMSPLEAVQNPTIRKASQNARTRSDHDALTKYFENAASEMQAKAEEQRKLLEHYEEKSYLYGREAQDLISHTTALVRKYGETAQENRKEAAAHRQLAREQAQRNRAAHEDKMAGAALVETQQKSN</sequence>
<dbReference type="Proteomes" id="UP000198620">
    <property type="component" value="Unassembled WGS sequence"/>
</dbReference>
<feature type="region of interest" description="Disordered" evidence="1">
    <location>
        <begin position="102"/>
        <end position="144"/>
    </location>
</feature>
<dbReference type="EMBL" id="FOBH01000009">
    <property type="protein sequence ID" value="SEL34849.1"/>
    <property type="molecule type" value="Genomic_DNA"/>
</dbReference>
<evidence type="ECO:0000256" key="2">
    <source>
        <dbReference type="SAM" id="SignalP"/>
    </source>
</evidence>
<dbReference type="OrthoDB" id="8565376at2"/>
<dbReference type="RefSeq" id="WP_090829048.1">
    <property type="nucleotide sequence ID" value="NZ_FOBH01000009.1"/>
</dbReference>
<evidence type="ECO:0000313" key="3">
    <source>
        <dbReference type="EMBL" id="SEL34849.1"/>
    </source>
</evidence>
<evidence type="ECO:0000313" key="4">
    <source>
        <dbReference type="Proteomes" id="UP000198620"/>
    </source>
</evidence>
<dbReference type="AlphaFoldDB" id="A0A1H7PGV8"/>
<protein>
    <recommendedName>
        <fullName evidence="5">DUF4398 domain-containing protein</fullName>
    </recommendedName>
</protein>
<organism evidence="3 4">
    <name type="scientific">Nitrosovibrio tenuis</name>
    <dbReference type="NCBI Taxonomy" id="1233"/>
    <lineage>
        <taxon>Bacteria</taxon>
        <taxon>Pseudomonadati</taxon>
        <taxon>Pseudomonadota</taxon>
        <taxon>Betaproteobacteria</taxon>
        <taxon>Nitrosomonadales</taxon>
        <taxon>Nitrosomonadaceae</taxon>
        <taxon>Nitrosovibrio</taxon>
    </lineage>
</organism>
<proteinExistence type="predicted"/>
<name>A0A1H7PGV8_9PROT</name>
<evidence type="ECO:0000256" key="1">
    <source>
        <dbReference type="SAM" id="MobiDB-lite"/>
    </source>
</evidence>
<feature type="compositionally biased region" description="Basic and acidic residues" evidence="1">
    <location>
        <begin position="102"/>
        <end position="131"/>
    </location>
</feature>
<dbReference type="PROSITE" id="PS51257">
    <property type="entry name" value="PROKAR_LIPOPROTEIN"/>
    <property type="match status" value="1"/>
</dbReference>
<accession>A0A1H7PGV8</accession>
<evidence type="ECO:0008006" key="5">
    <source>
        <dbReference type="Google" id="ProtNLM"/>
    </source>
</evidence>
<feature type="signal peptide" evidence="2">
    <location>
        <begin position="1"/>
        <end position="21"/>
    </location>
</feature>